<keyword evidence="5" id="KW-0560">Oxidoreductase</keyword>
<organism evidence="6 7">
    <name type="scientific">Moelleriella libera RCEF 2490</name>
    <dbReference type="NCBI Taxonomy" id="1081109"/>
    <lineage>
        <taxon>Eukaryota</taxon>
        <taxon>Fungi</taxon>
        <taxon>Dikarya</taxon>
        <taxon>Ascomycota</taxon>
        <taxon>Pezizomycotina</taxon>
        <taxon>Sordariomycetes</taxon>
        <taxon>Hypocreomycetidae</taxon>
        <taxon>Hypocreales</taxon>
        <taxon>Clavicipitaceae</taxon>
        <taxon>Moelleriella</taxon>
    </lineage>
</organism>
<reference evidence="6 7" key="1">
    <citation type="journal article" date="2016" name="Genome Biol. Evol.">
        <title>Divergent and convergent evolution of fungal pathogenicity.</title>
        <authorList>
            <person name="Shang Y."/>
            <person name="Xiao G."/>
            <person name="Zheng P."/>
            <person name="Cen K."/>
            <person name="Zhan S."/>
            <person name="Wang C."/>
        </authorList>
    </citation>
    <scope>NUCLEOTIDE SEQUENCE [LARGE SCALE GENOMIC DNA]</scope>
    <source>
        <strain evidence="6 7">RCEF 2490</strain>
    </source>
</reference>
<dbReference type="PRINTS" id="PR00370">
    <property type="entry name" value="FMOXYGENASE"/>
</dbReference>
<dbReference type="STRING" id="1081109.A0A168E4A6"/>
<dbReference type="GO" id="GO:0004499">
    <property type="term" value="F:N,N-dimethylaniline monooxygenase activity"/>
    <property type="evidence" value="ECO:0007669"/>
    <property type="project" value="InterPro"/>
</dbReference>
<dbReference type="AlphaFoldDB" id="A0A168E4A6"/>
<proteinExistence type="inferred from homology"/>
<comment type="similarity">
    <text evidence="1">Belongs to the FMO family.</text>
</comment>
<evidence type="ECO:0000256" key="3">
    <source>
        <dbReference type="ARBA" id="ARBA00022827"/>
    </source>
</evidence>
<dbReference type="EMBL" id="AZGY01000005">
    <property type="protein sequence ID" value="KZZ98399.1"/>
    <property type="molecule type" value="Genomic_DNA"/>
</dbReference>
<dbReference type="GO" id="GO:0050661">
    <property type="term" value="F:NADP binding"/>
    <property type="evidence" value="ECO:0007669"/>
    <property type="project" value="InterPro"/>
</dbReference>
<dbReference type="Proteomes" id="UP000078544">
    <property type="component" value="Unassembled WGS sequence"/>
</dbReference>
<accession>A0A168E4A6</accession>
<dbReference type="SUPFAM" id="SSF51905">
    <property type="entry name" value="FAD/NAD(P)-binding domain"/>
    <property type="match status" value="1"/>
</dbReference>
<evidence type="ECO:0000256" key="2">
    <source>
        <dbReference type="ARBA" id="ARBA00022630"/>
    </source>
</evidence>
<keyword evidence="7" id="KW-1185">Reference proteome</keyword>
<keyword evidence="6" id="KW-0503">Monooxygenase</keyword>
<dbReference type="GO" id="GO:0050660">
    <property type="term" value="F:flavin adenine dinucleotide binding"/>
    <property type="evidence" value="ECO:0007669"/>
    <property type="project" value="InterPro"/>
</dbReference>
<evidence type="ECO:0000256" key="5">
    <source>
        <dbReference type="ARBA" id="ARBA00023002"/>
    </source>
</evidence>
<evidence type="ECO:0000313" key="6">
    <source>
        <dbReference type="EMBL" id="KZZ98399.1"/>
    </source>
</evidence>
<name>A0A168E4A6_9HYPO</name>
<protein>
    <submittedName>
        <fullName evidence="6">Dimethylaniline monooxygenase</fullName>
    </submittedName>
</protein>
<dbReference type="Pfam" id="PF00743">
    <property type="entry name" value="FMO-like"/>
    <property type="match status" value="2"/>
</dbReference>
<keyword evidence="4" id="KW-0521">NADP</keyword>
<evidence type="ECO:0000256" key="1">
    <source>
        <dbReference type="ARBA" id="ARBA00009183"/>
    </source>
</evidence>
<dbReference type="InterPro" id="IPR036188">
    <property type="entry name" value="FAD/NAD-bd_sf"/>
</dbReference>
<keyword evidence="2" id="KW-0285">Flavoprotein</keyword>
<dbReference type="InterPro" id="IPR050346">
    <property type="entry name" value="FMO-like"/>
</dbReference>
<dbReference type="Gene3D" id="3.50.50.60">
    <property type="entry name" value="FAD/NAD(P)-binding domain"/>
    <property type="match status" value="3"/>
</dbReference>
<dbReference type="PIRSF" id="PIRSF000332">
    <property type="entry name" value="FMO"/>
    <property type="match status" value="1"/>
</dbReference>
<evidence type="ECO:0000313" key="7">
    <source>
        <dbReference type="Proteomes" id="UP000078544"/>
    </source>
</evidence>
<evidence type="ECO:0000256" key="4">
    <source>
        <dbReference type="ARBA" id="ARBA00022857"/>
    </source>
</evidence>
<dbReference type="OrthoDB" id="10254665at2759"/>
<comment type="caution">
    <text evidence="6">The sequence shown here is derived from an EMBL/GenBank/DDBJ whole genome shotgun (WGS) entry which is preliminary data.</text>
</comment>
<dbReference type="InterPro" id="IPR020946">
    <property type="entry name" value="Flavin_mOase-like"/>
</dbReference>
<dbReference type="InterPro" id="IPR000960">
    <property type="entry name" value="Flavin_mOase"/>
</dbReference>
<gene>
    <name evidence="6" type="ORF">AAL_02917</name>
</gene>
<sequence>MKVAVIGGGPAGLVTLKYLTQAHESLGCDPVDVRLFEYQPQVGGTFSARVYEDAELVSSRQLTTFSDFRLPDAPDFLSATAYVQYLKDYCTHFNLWQHINLNSKVLSIRRRRRPDSSTGHTIVYSHDDSVFEWDCDAVAVCSGLHVEPNLPAIPGLENVPEVIHSSQFKARKQFRNSKTVVVVGSGETGADISYLARNPGPTLLPTLRKPDPKEPGIPIDISRANMFDTAYVHDILRRNDKLLWDYYHIYVKCLLWISSGTTHGMDQWIGGVGPERNHASKIFFNKSLKVCPYISQPYRPQVPGPQLWLYALRSAFVQTPIPDTQGRRVDLAPWPKSVSDKGLIEFVDNKRPEYTRLQGQIVRPDMVVLCTGYTQTFPFLNNEDNANELAYPTPDDTDVRHIWKRSDPTVGFVGFVRPSLGAIPPLAELQTQLWICHLLAPHRIPRTLVPEDEHHYKLRPLPGARITYGVDHETYAYQLAMDMNAAPGLWDIMRFFSWDRKMMFYRLLILWIFGANLNTKFRLQGPWAWGGAFATMTSDEMWETITRRPILFGHFAVSILPMSIFGPVNLACWLYECVRLLLVTVFEFVSQLNPYRVYENGVVVKG</sequence>
<dbReference type="PANTHER" id="PTHR23023">
    <property type="entry name" value="DIMETHYLANILINE MONOOXYGENASE"/>
    <property type="match status" value="1"/>
</dbReference>
<keyword evidence="3" id="KW-0274">FAD</keyword>